<dbReference type="Proteomes" id="UP001501175">
    <property type="component" value="Unassembled WGS sequence"/>
</dbReference>
<dbReference type="Gene3D" id="3.30.420.40">
    <property type="match status" value="2"/>
</dbReference>
<dbReference type="CDD" id="cd07770">
    <property type="entry name" value="ASKHA_NBD_FGGY_GntK"/>
    <property type="match status" value="1"/>
</dbReference>
<evidence type="ECO:0000256" key="2">
    <source>
        <dbReference type="ARBA" id="ARBA00022679"/>
    </source>
</evidence>
<dbReference type="PANTHER" id="PTHR43095:SF2">
    <property type="entry name" value="GLUCONOKINASE"/>
    <property type="match status" value="1"/>
</dbReference>
<reference evidence="7" key="1">
    <citation type="journal article" date="2019" name="Int. J. Syst. Evol. Microbiol.">
        <title>The Global Catalogue of Microorganisms (GCM) 10K type strain sequencing project: providing services to taxonomists for standard genome sequencing and annotation.</title>
        <authorList>
            <consortium name="The Broad Institute Genomics Platform"/>
            <consortium name="The Broad Institute Genome Sequencing Center for Infectious Disease"/>
            <person name="Wu L."/>
            <person name="Ma J."/>
        </authorList>
    </citation>
    <scope>NUCLEOTIDE SEQUENCE [LARGE SCALE GENOMIC DNA]</scope>
    <source>
        <strain evidence="7">JCM 17927</strain>
    </source>
</reference>
<dbReference type="InterPro" id="IPR018485">
    <property type="entry name" value="FGGY_C"/>
</dbReference>
<dbReference type="InterPro" id="IPR043129">
    <property type="entry name" value="ATPase_NBD"/>
</dbReference>
<evidence type="ECO:0000313" key="7">
    <source>
        <dbReference type="Proteomes" id="UP001501175"/>
    </source>
</evidence>
<dbReference type="InterPro" id="IPR050406">
    <property type="entry name" value="FGGY_Carb_Kinase"/>
</dbReference>
<organism evidence="6 7">
    <name type="scientific">Nibrella saemangeumensis</name>
    <dbReference type="NCBI Taxonomy" id="1084526"/>
    <lineage>
        <taxon>Bacteria</taxon>
        <taxon>Pseudomonadati</taxon>
        <taxon>Bacteroidota</taxon>
        <taxon>Cytophagia</taxon>
        <taxon>Cytophagales</taxon>
        <taxon>Spirosomataceae</taxon>
        <taxon>Nibrella</taxon>
    </lineage>
</organism>
<keyword evidence="2" id="KW-0808">Transferase</keyword>
<dbReference type="InterPro" id="IPR018484">
    <property type="entry name" value="FGGY_N"/>
</dbReference>
<feature type="domain" description="Carbohydrate kinase FGGY C-terminal" evidence="5">
    <location>
        <begin position="261"/>
        <end position="449"/>
    </location>
</feature>
<dbReference type="SUPFAM" id="SSF53067">
    <property type="entry name" value="Actin-like ATPase domain"/>
    <property type="match status" value="2"/>
</dbReference>
<name>A0ABP8MMQ0_9BACT</name>
<dbReference type="InterPro" id="IPR018483">
    <property type="entry name" value="Carb_kinase_FGGY_CS"/>
</dbReference>
<feature type="domain" description="Carbohydrate kinase FGGY N-terminal" evidence="4">
    <location>
        <begin position="4"/>
        <end position="250"/>
    </location>
</feature>
<keyword evidence="7" id="KW-1185">Reference proteome</keyword>
<dbReference type="PANTHER" id="PTHR43095">
    <property type="entry name" value="SUGAR KINASE"/>
    <property type="match status" value="1"/>
</dbReference>
<evidence type="ECO:0000256" key="3">
    <source>
        <dbReference type="ARBA" id="ARBA00022777"/>
    </source>
</evidence>
<accession>A0ABP8MMQ0</accession>
<sequence>MNCIVGVDIGTTNVKALAMSVADGQVIAQASAPVTTLFPKPTHCEQDPNHIWQELCQVLDELVQQTEAQGASIDAVCFSSAMHSLLAIDAEGKPLTNAIIWSDNRAERQAKALRPDRSPTGRDIYRHTGTPIHPMTPLCKLAWLRDNQPRLLKEAARFISIKEYIWHKLTGHHWIDYSIATAMGLFNSQTRNWYAPALKYVGIRASQLSEPKPTTTSFSYQKNQVADKTALPDGVTLYIGASDGCLANLGAGAIAPGVTTLTIGTSGAIRRTSGKPLRERQGRLFSYILDVDEAGKDSYFVVGGPTNNGANVLQWLAENLTRLDVADALAEAEQVPAGADGLLFLPYLQGERAPLWNANVRGAYLNVSWQHTRAHFIRAALEGVMFNVLTIEKMLARYTGPTRVIHANGGFAQSEFWVQMLADIFGVPVQLNASNESGAIGAILLAMKARGLVGSLAEAARQVEFGQTFQPNPDHQRVYRKTFRRFQNASTMELYSVQP</sequence>
<keyword evidence="3" id="KW-0418">Kinase</keyword>
<evidence type="ECO:0000259" key="5">
    <source>
        <dbReference type="Pfam" id="PF02782"/>
    </source>
</evidence>
<evidence type="ECO:0000256" key="1">
    <source>
        <dbReference type="ARBA" id="ARBA00009156"/>
    </source>
</evidence>
<dbReference type="EMBL" id="BAABHD010000021">
    <property type="protein sequence ID" value="GAA4451976.1"/>
    <property type="molecule type" value="Genomic_DNA"/>
</dbReference>
<dbReference type="PIRSF" id="PIRSF000538">
    <property type="entry name" value="GlpK"/>
    <property type="match status" value="1"/>
</dbReference>
<evidence type="ECO:0000259" key="4">
    <source>
        <dbReference type="Pfam" id="PF00370"/>
    </source>
</evidence>
<dbReference type="Pfam" id="PF02782">
    <property type="entry name" value="FGGY_C"/>
    <property type="match status" value="1"/>
</dbReference>
<proteinExistence type="inferred from homology"/>
<gene>
    <name evidence="6" type="primary">gntK</name>
    <name evidence="6" type="ORF">GCM10023189_14620</name>
</gene>
<dbReference type="InterPro" id="IPR000577">
    <property type="entry name" value="Carb_kinase_FGGY"/>
</dbReference>
<dbReference type="Pfam" id="PF00370">
    <property type="entry name" value="FGGY_N"/>
    <property type="match status" value="1"/>
</dbReference>
<dbReference type="RefSeq" id="WP_345242071.1">
    <property type="nucleotide sequence ID" value="NZ_BAABHD010000021.1"/>
</dbReference>
<evidence type="ECO:0000313" key="6">
    <source>
        <dbReference type="EMBL" id="GAA4451976.1"/>
    </source>
</evidence>
<comment type="similarity">
    <text evidence="1">Belongs to the FGGY kinase family.</text>
</comment>
<protein>
    <submittedName>
        <fullName evidence="6">Gluconokinase</fullName>
    </submittedName>
</protein>
<comment type="caution">
    <text evidence="6">The sequence shown here is derived from an EMBL/GenBank/DDBJ whole genome shotgun (WGS) entry which is preliminary data.</text>
</comment>
<dbReference type="PROSITE" id="PS00933">
    <property type="entry name" value="FGGY_KINASES_1"/>
    <property type="match status" value="1"/>
</dbReference>